<dbReference type="Proteomes" id="UP001219355">
    <property type="component" value="Chromosome 4"/>
</dbReference>
<accession>A0AAF0DL45</accession>
<organism evidence="1 2">
    <name type="scientific">Emydomyces testavorans</name>
    <dbReference type="NCBI Taxonomy" id="2070801"/>
    <lineage>
        <taxon>Eukaryota</taxon>
        <taxon>Fungi</taxon>
        <taxon>Dikarya</taxon>
        <taxon>Ascomycota</taxon>
        <taxon>Pezizomycotina</taxon>
        <taxon>Eurotiomycetes</taxon>
        <taxon>Eurotiomycetidae</taxon>
        <taxon>Onygenales</taxon>
        <taxon>Nannizziopsiaceae</taxon>
        <taxon>Emydomyces</taxon>
    </lineage>
</organism>
<reference evidence="1" key="1">
    <citation type="submission" date="2023-03" db="EMBL/GenBank/DDBJ databases">
        <title>Emydomyces testavorans Genome Sequence.</title>
        <authorList>
            <person name="Hoyer L."/>
        </authorList>
    </citation>
    <scope>NUCLEOTIDE SEQUENCE</scope>
    <source>
        <strain evidence="1">16-2883</strain>
    </source>
</reference>
<protein>
    <submittedName>
        <fullName evidence="1">Uncharacterized protein</fullName>
    </submittedName>
</protein>
<sequence>MRERQLWVAGLNEGKEFEENGVAWKDVTEPCIDSTTAQLKEMRCSNPDRLLPWDSMHLGPMAQWQQKSPILSKNYGETGINLGIGVEKTFADHNGP</sequence>
<name>A0AAF0DL45_9EURO</name>
<keyword evidence="2" id="KW-1185">Reference proteome</keyword>
<evidence type="ECO:0000313" key="2">
    <source>
        <dbReference type="Proteomes" id="UP001219355"/>
    </source>
</evidence>
<gene>
    <name evidence="1" type="ORF">PRK78_006307</name>
</gene>
<dbReference type="EMBL" id="CP120630">
    <property type="protein sequence ID" value="WEW60819.1"/>
    <property type="molecule type" value="Genomic_DNA"/>
</dbReference>
<proteinExistence type="predicted"/>
<evidence type="ECO:0000313" key="1">
    <source>
        <dbReference type="EMBL" id="WEW60819.1"/>
    </source>
</evidence>
<dbReference type="AlphaFoldDB" id="A0AAF0DL45"/>